<reference evidence="3" key="1">
    <citation type="submission" date="2023-01" db="EMBL/GenBank/DDBJ databases">
        <title>Whole genome sequence of Paucibacter sp. S2-9 isolated from pond sediment.</title>
        <authorList>
            <person name="Jung J.Y."/>
        </authorList>
    </citation>
    <scope>NUCLEOTIDE SEQUENCE</scope>
    <source>
        <strain evidence="3">S2-9</strain>
    </source>
</reference>
<keyword evidence="2" id="KW-0472">Membrane</keyword>
<dbReference type="EMBL" id="CP116346">
    <property type="protein sequence ID" value="WIT10412.1"/>
    <property type="molecule type" value="Genomic_DNA"/>
</dbReference>
<sequence length="118" mass="12917">MSPALPPLPSEPFTAWFTARLRRRLAWALAACLALPWAGSEFAKQFVQPGLHNDAARAALLIDYIAIGTALFGLSMVLTWLVGAWVTAVMKGPTHLGDAFPPGSHRPSPRDDEQQQRR</sequence>
<keyword evidence="4" id="KW-1185">Reference proteome</keyword>
<organism evidence="3 4">
    <name type="scientific">Paucibacter sediminis</name>
    <dbReference type="NCBI Taxonomy" id="3019553"/>
    <lineage>
        <taxon>Bacteria</taxon>
        <taxon>Pseudomonadati</taxon>
        <taxon>Pseudomonadota</taxon>
        <taxon>Betaproteobacteria</taxon>
        <taxon>Burkholderiales</taxon>
        <taxon>Sphaerotilaceae</taxon>
        <taxon>Roseateles</taxon>
    </lineage>
</organism>
<dbReference type="RefSeq" id="WP_285231480.1">
    <property type="nucleotide sequence ID" value="NZ_CP116346.1"/>
</dbReference>
<evidence type="ECO:0000256" key="1">
    <source>
        <dbReference type="SAM" id="MobiDB-lite"/>
    </source>
</evidence>
<evidence type="ECO:0000313" key="3">
    <source>
        <dbReference type="EMBL" id="WIT10412.1"/>
    </source>
</evidence>
<evidence type="ECO:0000256" key="2">
    <source>
        <dbReference type="SAM" id="Phobius"/>
    </source>
</evidence>
<keyword evidence="2" id="KW-0812">Transmembrane</keyword>
<gene>
    <name evidence="3" type="ORF">PFX98_16020</name>
</gene>
<evidence type="ECO:0000313" key="4">
    <source>
        <dbReference type="Proteomes" id="UP001177769"/>
    </source>
</evidence>
<feature type="compositionally biased region" description="Basic and acidic residues" evidence="1">
    <location>
        <begin position="108"/>
        <end position="118"/>
    </location>
</feature>
<feature type="region of interest" description="Disordered" evidence="1">
    <location>
        <begin position="97"/>
        <end position="118"/>
    </location>
</feature>
<keyword evidence="2" id="KW-1133">Transmembrane helix</keyword>
<dbReference type="KEGG" id="pais:PFX98_16020"/>
<dbReference type="AlphaFoldDB" id="A0AA95NCR0"/>
<accession>A0AA95NCR0</accession>
<dbReference type="Proteomes" id="UP001177769">
    <property type="component" value="Chromosome"/>
</dbReference>
<name>A0AA95NCR0_9BURK</name>
<proteinExistence type="predicted"/>
<protein>
    <submittedName>
        <fullName evidence="3">Uncharacterized protein</fullName>
    </submittedName>
</protein>
<feature type="transmembrane region" description="Helical" evidence="2">
    <location>
        <begin position="64"/>
        <end position="86"/>
    </location>
</feature>